<organism evidence="4 5">
    <name type="scientific">Klenkia terrae</name>
    <dbReference type="NCBI Taxonomy" id="1052259"/>
    <lineage>
        <taxon>Bacteria</taxon>
        <taxon>Bacillati</taxon>
        <taxon>Actinomycetota</taxon>
        <taxon>Actinomycetes</taxon>
        <taxon>Geodermatophilales</taxon>
        <taxon>Geodermatophilaceae</taxon>
        <taxon>Klenkia</taxon>
    </lineage>
</organism>
<dbReference type="Gene3D" id="3.40.30.120">
    <property type="match status" value="1"/>
</dbReference>
<comment type="caution">
    <text evidence="4">The sequence shown here is derived from an EMBL/GenBank/DDBJ whole genome shotgun (WGS) entry which is preliminary data.</text>
</comment>
<dbReference type="EMBL" id="JBAPLV010000005">
    <property type="protein sequence ID" value="MEI4278201.1"/>
    <property type="molecule type" value="Genomic_DNA"/>
</dbReference>
<keyword evidence="2" id="KW-0274">FAD</keyword>
<evidence type="ECO:0000259" key="3">
    <source>
        <dbReference type="Pfam" id="PF01494"/>
    </source>
</evidence>
<dbReference type="PANTHER" id="PTHR43004">
    <property type="entry name" value="TRK SYSTEM POTASSIUM UPTAKE PROTEIN"/>
    <property type="match status" value="1"/>
</dbReference>
<dbReference type="GO" id="GO:0004497">
    <property type="term" value="F:monooxygenase activity"/>
    <property type="evidence" value="ECO:0007669"/>
    <property type="project" value="UniProtKB-KW"/>
</dbReference>
<keyword evidence="5" id="KW-1185">Reference proteome</keyword>
<dbReference type="Gene3D" id="3.50.50.60">
    <property type="entry name" value="FAD/NAD(P)-binding domain"/>
    <property type="match status" value="1"/>
</dbReference>
<keyword evidence="1" id="KW-0285">Flavoprotein</keyword>
<dbReference type="PANTHER" id="PTHR43004:SF8">
    <property type="entry name" value="FAD-BINDING DOMAIN-CONTAINING PROTEIN-RELATED"/>
    <property type="match status" value="1"/>
</dbReference>
<dbReference type="InterPro" id="IPR002938">
    <property type="entry name" value="FAD-bd"/>
</dbReference>
<dbReference type="Gene3D" id="3.30.9.10">
    <property type="entry name" value="D-Amino Acid Oxidase, subunit A, domain 2"/>
    <property type="match status" value="1"/>
</dbReference>
<dbReference type="Pfam" id="PF01494">
    <property type="entry name" value="FAD_binding_3"/>
    <property type="match status" value="1"/>
</dbReference>
<dbReference type="Pfam" id="PF21274">
    <property type="entry name" value="Rng_hyd_C"/>
    <property type="match status" value="1"/>
</dbReference>
<keyword evidence="4" id="KW-0560">Oxidoreductase</keyword>
<sequence>MSSPSTPVVPPEGRTVVETDVLVVGSGPAGSAAALALATYGVDTLVITKYGRLADTPRAHITNQRTMEVLRDLGVEEEVAAEAAPQELMGNLVYCTSIAGEELGRLHSWGPRPDRLADYTAASPTRICDMPQDLMEPVLLHNAQSRGARVRFDTEYLSLTQDDEGVTVRVRDRVRGDSYDIRARYVVGADGGRSQVAADLDLPLEGRMGVGGSINIVFEADLTHLVADRPSVLYWVLQPGADVGGIGAGLVRMVRPWHRWLIVWGYDIDGPAPDLTEDYALSIVRKLIGDDEVPVRIESSSAWTVNHLYAESYSSGRVFCAGDAVHRHPPSNGLGSNTSIQDSFNLAWKLAAVVKGQAGPGLLDSYSAERSPVGKQVVDRANQSIGDTARIFDALGLLSTEDPDEMVAHMAARKEATPEAEKQRAALREAIAFKDYEFNCHGVELDQRYASAAVVPDGTPPEEPTRDLELYHHPSSRPGAKLPHAWLTTDHRRQVSTLDLVGHGRFTVVTGIGGEGWVSAADAVGADLGLDVGTALIGPGRSHDDLYGDWARLRGVSDGGALLVRPDGYVAARWAEASPDPDAALGAALRTVLDRS</sequence>
<keyword evidence="4" id="KW-0503">Monooxygenase</keyword>
<proteinExistence type="predicted"/>
<dbReference type="PRINTS" id="PR00420">
    <property type="entry name" value="RNGMNOXGNASE"/>
</dbReference>
<protein>
    <submittedName>
        <fullName evidence="4">FAD-dependent monooxygenase</fullName>
    </submittedName>
</protein>
<dbReference type="InterPro" id="IPR036188">
    <property type="entry name" value="FAD/NAD-bd_sf"/>
</dbReference>
<feature type="domain" description="FAD-binding" evidence="3">
    <location>
        <begin position="18"/>
        <end position="381"/>
    </location>
</feature>
<evidence type="ECO:0000256" key="2">
    <source>
        <dbReference type="ARBA" id="ARBA00022827"/>
    </source>
</evidence>
<gene>
    <name evidence="4" type="ORF">UXQ13_06955</name>
</gene>
<dbReference type="SUPFAM" id="SSF51905">
    <property type="entry name" value="FAD/NAD(P)-binding domain"/>
    <property type="match status" value="1"/>
</dbReference>
<evidence type="ECO:0000313" key="4">
    <source>
        <dbReference type="EMBL" id="MEI4278201.1"/>
    </source>
</evidence>
<reference evidence="4 5" key="1">
    <citation type="submission" date="2024-03" db="EMBL/GenBank/DDBJ databases">
        <title>Draft genome sequence of Klenkia terrae.</title>
        <authorList>
            <person name="Duangmal K."/>
            <person name="Chantavorakit T."/>
        </authorList>
    </citation>
    <scope>NUCLEOTIDE SEQUENCE [LARGE SCALE GENOMIC DNA]</scope>
    <source>
        <strain evidence="4 5">JCM 17786</strain>
    </source>
</reference>
<evidence type="ECO:0000313" key="5">
    <source>
        <dbReference type="Proteomes" id="UP001373496"/>
    </source>
</evidence>
<evidence type="ECO:0000256" key="1">
    <source>
        <dbReference type="ARBA" id="ARBA00022630"/>
    </source>
</evidence>
<dbReference type="InterPro" id="IPR050641">
    <property type="entry name" value="RIFMO-like"/>
</dbReference>
<dbReference type="Proteomes" id="UP001373496">
    <property type="component" value="Unassembled WGS sequence"/>
</dbReference>
<accession>A0ABU8E3J1</accession>
<dbReference type="RefSeq" id="WP_336392050.1">
    <property type="nucleotide sequence ID" value="NZ_JBAPLV010000005.1"/>
</dbReference>
<name>A0ABU8E3J1_9ACTN</name>